<accession>A0ABQ5HGD0</accession>
<dbReference type="EMBL" id="BQNB010019548">
    <property type="protein sequence ID" value="GJT86459.1"/>
    <property type="molecule type" value="Genomic_DNA"/>
</dbReference>
<feature type="region of interest" description="Disordered" evidence="1">
    <location>
        <begin position="78"/>
        <end position="123"/>
    </location>
</feature>
<evidence type="ECO:0000313" key="2">
    <source>
        <dbReference type="EMBL" id="GJT86459.1"/>
    </source>
</evidence>
<gene>
    <name evidence="2" type="ORF">Tco_1068176</name>
</gene>
<name>A0ABQ5HGD0_9ASTR</name>
<sequence length="123" mass="14169">LSLTDDQAPSLDGCTRCGIRGKQLKLVYASVTQSIEVLLDEERARNGRIYQDWYDLEAQEWAGPAEWRQYSYNPMNNWMTQQEDSTTANSYDPSQPSTSQGYMFHQLKGESSTPYESYHLDDL</sequence>
<feature type="non-terminal residue" evidence="2">
    <location>
        <position position="1"/>
    </location>
</feature>
<proteinExistence type="predicted"/>
<reference evidence="2" key="2">
    <citation type="submission" date="2022-01" db="EMBL/GenBank/DDBJ databases">
        <authorList>
            <person name="Yamashiro T."/>
            <person name="Shiraishi A."/>
            <person name="Satake H."/>
            <person name="Nakayama K."/>
        </authorList>
    </citation>
    <scope>NUCLEOTIDE SEQUENCE</scope>
</reference>
<organism evidence="2 3">
    <name type="scientific">Tanacetum coccineum</name>
    <dbReference type="NCBI Taxonomy" id="301880"/>
    <lineage>
        <taxon>Eukaryota</taxon>
        <taxon>Viridiplantae</taxon>
        <taxon>Streptophyta</taxon>
        <taxon>Embryophyta</taxon>
        <taxon>Tracheophyta</taxon>
        <taxon>Spermatophyta</taxon>
        <taxon>Magnoliopsida</taxon>
        <taxon>eudicotyledons</taxon>
        <taxon>Gunneridae</taxon>
        <taxon>Pentapetalae</taxon>
        <taxon>asterids</taxon>
        <taxon>campanulids</taxon>
        <taxon>Asterales</taxon>
        <taxon>Asteraceae</taxon>
        <taxon>Asteroideae</taxon>
        <taxon>Anthemideae</taxon>
        <taxon>Anthemidinae</taxon>
        <taxon>Tanacetum</taxon>
    </lineage>
</organism>
<reference evidence="2" key="1">
    <citation type="journal article" date="2022" name="Int. J. Mol. Sci.">
        <title>Draft Genome of Tanacetum Coccineum: Genomic Comparison of Closely Related Tanacetum-Family Plants.</title>
        <authorList>
            <person name="Yamashiro T."/>
            <person name="Shiraishi A."/>
            <person name="Nakayama K."/>
            <person name="Satake H."/>
        </authorList>
    </citation>
    <scope>NUCLEOTIDE SEQUENCE</scope>
</reference>
<comment type="caution">
    <text evidence="2">The sequence shown here is derived from an EMBL/GenBank/DDBJ whole genome shotgun (WGS) entry which is preliminary data.</text>
</comment>
<dbReference type="Proteomes" id="UP001151760">
    <property type="component" value="Unassembled WGS sequence"/>
</dbReference>
<feature type="compositionally biased region" description="Polar residues" evidence="1">
    <location>
        <begin position="78"/>
        <end position="101"/>
    </location>
</feature>
<protein>
    <submittedName>
        <fullName evidence="2">Uncharacterized protein</fullName>
    </submittedName>
</protein>
<keyword evidence="3" id="KW-1185">Reference proteome</keyword>
<evidence type="ECO:0000313" key="3">
    <source>
        <dbReference type="Proteomes" id="UP001151760"/>
    </source>
</evidence>
<evidence type="ECO:0000256" key="1">
    <source>
        <dbReference type="SAM" id="MobiDB-lite"/>
    </source>
</evidence>